<dbReference type="STRING" id="1215089.BBI08_11775"/>
<reference evidence="3" key="2">
    <citation type="submission" date="2016-10" db="EMBL/GenBank/DDBJ databases">
        <authorList>
            <person name="See-Too W.S."/>
        </authorList>
    </citation>
    <scope>NUCLEOTIDE SEQUENCE [LARGE SCALE GENOMIC DNA]</scope>
    <source>
        <strain evidence="3">DSM 24743</strain>
    </source>
</reference>
<evidence type="ECO:0000313" key="3">
    <source>
        <dbReference type="Proteomes" id="UP000092687"/>
    </source>
</evidence>
<evidence type="ECO:0000256" key="1">
    <source>
        <dbReference type="SAM" id="Phobius"/>
    </source>
</evidence>
<keyword evidence="1" id="KW-0472">Membrane</keyword>
<evidence type="ECO:0000313" key="2">
    <source>
        <dbReference type="EMBL" id="ANU14510.1"/>
    </source>
</evidence>
<sequence length="141" mass="15943">MLFDGIAYQIFLFALGSGSSIYLMNLFLRRFLGVEKKKAKPINDLHKKWEKRLSIGSGILIFCMSMAVIKYGPTASLFVFGLTVVIGIAQVLLRAGFEKKHAENPNDYLFTILEALTNVMILMIFGFSLFPDFISFVLNIY</sequence>
<dbReference type="KEGG" id="phc:BBI08_11775"/>
<organism evidence="2 3">
    <name type="scientific">Planococcus halocryophilus</name>
    <dbReference type="NCBI Taxonomy" id="1215089"/>
    <lineage>
        <taxon>Bacteria</taxon>
        <taxon>Bacillati</taxon>
        <taxon>Bacillota</taxon>
        <taxon>Bacilli</taxon>
        <taxon>Bacillales</taxon>
        <taxon>Caryophanaceae</taxon>
        <taxon>Planococcus</taxon>
    </lineage>
</organism>
<evidence type="ECO:0008006" key="4">
    <source>
        <dbReference type="Google" id="ProtNLM"/>
    </source>
</evidence>
<dbReference type="InterPro" id="IPR025441">
    <property type="entry name" value="DUF4181"/>
</dbReference>
<dbReference type="Pfam" id="PF13789">
    <property type="entry name" value="DUF4181"/>
    <property type="match status" value="1"/>
</dbReference>
<reference evidence="3" key="1">
    <citation type="submission" date="2016-07" db="EMBL/GenBank/DDBJ databases">
        <authorList>
            <person name="See-Too W.S."/>
        </authorList>
    </citation>
    <scope>NUCLEOTIDE SEQUENCE [LARGE SCALE GENOMIC DNA]</scope>
    <source>
        <strain evidence="3">DSM 24743</strain>
    </source>
</reference>
<feature type="transmembrane region" description="Helical" evidence="1">
    <location>
        <begin position="6"/>
        <end position="28"/>
    </location>
</feature>
<dbReference type="AlphaFoldDB" id="A0A1C7DS82"/>
<dbReference type="EMBL" id="CP016537">
    <property type="protein sequence ID" value="ANU14510.1"/>
    <property type="molecule type" value="Genomic_DNA"/>
</dbReference>
<protein>
    <recommendedName>
        <fullName evidence="4">DUF4181 domain-containing protein</fullName>
    </recommendedName>
</protein>
<proteinExistence type="predicted"/>
<keyword evidence="3" id="KW-1185">Reference proteome</keyword>
<dbReference type="OrthoDB" id="2428213at2"/>
<feature type="transmembrane region" description="Helical" evidence="1">
    <location>
        <begin position="49"/>
        <end position="69"/>
    </location>
</feature>
<accession>A0A1C7DS82</accession>
<keyword evidence="1" id="KW-0812">Transmembrane</keyword>
<feature type="transmembrane region" description="Helical" evidence="1">
    <location>
        <begin position="108"/>
        <end position="130"/>
    </location>
</feature>
<dbReference type="Proteomes" id="UP000092687">
    <property type="component" value="Chromosome"/>
</dbReference>
<name>A0A1C7DS82_9BACL</name>
<feature type="transmembrane region" description="Helical" evidence="1">
    <location>
        <begin position="75"/>
        <end position="96"/>
    </location>
</feature>
<keyword evidence="1" id="KW-1133">Transmembrane helix</keyword>
<gene>
    <name evidence="2" type="ORF">BBI08_11775</name>
</gene>